<dbReference type="AlphaFoldDB" id="X1THZ4"/>
<dbReference type="Gene3D" id="3.30.420.240">
    <property type="match status" value="1"/>
</dbReference>
<sequence length="224" mass="25270">FAEKVEAFLSYDLVVNSLKLAGDLPFKSEFQYFSGIDASGLAGRDKFSLAIAHEQGNDIYIDKVKSWDLKDPDPIMSDIKELAKIYNFAKTSIDKYAKGWVKNALEKIGLEVSIRPSLAEIYVNIKGLMIGDRLFLQDNKGIKKSFLNVQAFYGRNNALSIAHPRDSEGHSDEIDAISTAVFEVTREQEEPEQIIEYKSAGRRLSYRNADGSYFDGEVDYDEMI</sequence>
<name>X1THZ4_9ZZZZ</name>
<accession>X1THZ4</accession>
<evidence type="ECO:0008006" key="2">
    <source>
        <dbReference type="Google" id="ProtNLM"/>
    </source>
</evidence>
<proteinExistence type="predicted"/>
<protein>
    <recommendedName>
        <fullName evidence="2">Terminase large subunit gp17-like C-terminal domain-containing protein</fullName>
    </recommendedName>
</protein>
<comment type="caution">
    <text evidence="1">The sequence shown here is derived from an EMBL/GenBank/DDBJ whole genome shotgun (WGS) entry which is preliminary data.</text>
</comment>
<gene>
    <name evidence="1" type="ORF">S12H4_16612</name>
</gene>
<evidence type="ECO:0000313" key="1">
    <source>
        <dbReference type="EMBL" id="GAI79664.1"/>
    </source>
</evidence>
<dbReference type="EMBL" id="BARW01008046">
    <property type="protein sequence ID" value="GAI79664.1"/>
    <property type="molecule type" value="Genomic_DNA"/>
</dbReference>
<organism evidence="1">
    <name type="scientific">marine sediment metagenome</name>
    <dbReference type="NCBI Taxonomy" id="412755"/>
    <lineage>
        <taxon>unclassified sequences</taxon>
        <taxon>metagenomes</taxon>
        <taxon>ecological metagenomes</taxon>
    </lineage>
</organism>
<feature type="non-terminal residue" evidence="1">
    <location>
        <position position="1"/>
    </location>
</feature>
<reference evidence="1" key="1">
    <citation type="journal article" date="2014" name="Front. Microbiol.">
        <title>High frequency of phylogenetically diverse reductive dehalogenase-homologous genes in deep subseafloor sedimentary metagenomes.</title>
        <authorList>
            <person name="Kawai M."/>
            <person name="Futagami T."/>
            <person name="Toyoda A."/>
            <person name="Takaki Y."/>
            <person name="Nishi S."/>
            <person name="Hori S."/>
            <person name="Arai W."/>
            <person name="Tsubouchi T."/>
            <person name="Morono Y."/>
            <person name="Uchiyama I."/>
            <person name="Ito T."/>
            <person name="Fujiyama A."/>
            <person name="Inagaki F."/>
            <person name="Takami H."/>
        </authorList>
    </citation>
    <scope>NUCLEOTIDE SEQUENCE</scope>
    <source>
        <strain evidence="1">Expedition CK06-06</strain>
    </source>
</reference>